<evidence type="ECO:0000313" key="1">
    <source>
        <dbReference type="EMBL" id="OWZ22187.1"/>
    </source>
</evidence>
<evidence type="ECO:0000313" key="2">
    <source>
        <dbReference type="Proteomes" id="UP000198211"/>
    </source>
</evidence>
<evidence type="ECO:0008006" key="3">
    <source>
        <dbReference type="Google" id="ProtNLM"/>
    </source>
</evidence>
<sequence length="72" mass="8105">MGISDRDRTQDELGGHQDKALWFMSLDMASGFWAIRMTERAKLGFRLSVMTLPMDSNAGWPEKCTPDQPASN</sequence>
<name>A0A225WYQ6_9STRA</name>
<reference evidence="2" key="1">
    <citation type="submission" date="2017-03" db="EMBL/GenBank/DDBJ databases">
        <title>Phytopthora megakarya and P. palmivora, two closely related causual agents of cacao black pod achieved similar genome size and gene model numbers by different mechanisms.</title>
        <authorList>
            <person name="Ali S."/>
            <person name="Shao J."/>
            <person name="Larry D.J."/>
            <person name="Kronmiller B."/>
            <person name="Shen D."/>
            <person name="Strem M.D."/>
            <person name="Melnick R.L."/>
            <person name="Guiltinan M.J."/>
            <person name="Tyler B.M."/>
            <person name="Meinhardt L.W."/>
            <person name="Bailey B.A."/>
        </authorList>
    </citation>
    <scope>NUCLEOTIDE SEQUENCE [LARGE SCALE GENOMIC DNA]</scope>
    <source>
        <strain evidence="2">zdho120</strain>
    </source>
</reference>
<proteinExistence type="predicted"/>
<organism evidence="1 2">
    <name type="scientific">Phytophthora megakarya</name>
    <dbReference type="NCBI Taxonomy" id="4795"/>
    <lineage>
        <taxon>Eukaryota</taxon>
        <taxon>Sar</taxon>
        <taxon>Stramenopiles</taxon>
        <taxon>Oomycota</taxon>
        <taxon>Peronosporomycetes</taxon>
        <taxon>Peronosporales</taxon>
        <taxon>Peronosporaceae</taxon>
        <taxon>Phytophthora</taxon>
    </lineage>
</organism>
<gene>
    <name evidence="1" type="ORF">PHMEG_0003154</name>
</gene>
<protein>
    <recommendedName>
        <fullName evidence="3">Reverse transcriptase</fullName>
    </recommendedName>
</protein>
<dbReference type="AlphaFoldDB" id="A0A225WYQ6"/>
<dbReference type="EMBL" id="NBNE01000156">
    <property type="protein sequence ID" value="OWZ22187.1"/>
    <property type="molecule type" value="Genomic_DNA"/>
</dbReference>
<comment type="caution">
    <text evidence="1">The sequence shown here is derived from an EMBL/GenBank/DDBJ whole genome shotgun (WGS) entry which is preliminary data.</text>
</comment>
<accession>A0A225WYQ6</accession>
<dbReference type="Proteomes" id="UP000198211">
    <property type="component" value="Unassembled WGS sequence"/>
</dbReference>
<keyword evidence="2" id="KW-1185">Reference proteome</keyword>